<reference evidence="1" key="1">
    <citation type="submission" date="2021-06" db="EMBL/GenBank/DDBJ databases">
        <authorList>
            <person name="Kallberg Y."/>
            <person name="Tangrot J."/>
            <person name="Rosling A."/>
        </authorList>
    </citation>
    <scope>NUCLEOTIDE SEQUENCE</scope>
    <source>
        <strain evidence="1">MA453B</strain>
    </source>
</reference>
<feature type="non-terminal residue" evidence="1">
    <location>
        <position position="1"/>
    </location>
</feature>
<sequence length="342" mass="38478">ESTFVSTKSMTFAFTNYMNESMFTNYVREDTFTNCMENTFTNNTENTFTNNTENTFTYNTENTFTHHTWNTPISYPRDIFPSYMNNTFTNNIIQMNASNLTVDKGDKMCKGSGVDKVMEVDDGTEVDNSTEVDDSTEVDKSAEVDNGIEIGCTKSDVDSYEAIQDTANFDNHTNDETSCEGFEVQQFEVDTFVNVSTVDEIKRFLCPGWETVDKDSIRQLANTDEYLVPSTKKESGFIYNVNSAIGTCNCFIGMSGAPCKHQGLNVKDHSFYASLRTKPTLINQHNPINSNENDDSNAITIAKSRIGANNEFSNIKDQEAYFDDSSFNNFLTESKVGTSNEF</sequence>
<dbReference type="OrthoDB" id="6582261at2759"/>
<dbReference type="EMBL" id="CAJVPY010016324">
    <property type="protein sequence ID" value="CAG8756449.1"/>
    <property type="molecule type" value="Genomic_DNA"/>
</dbReference>
<protein>
    <submittedName>
        <fullName evidence="1">1246_t:CDS:1</fullName>
    </submittedName>
</protein>
<proteinExistence type="predicted"/>
<comment type="caution">
    <text evidence="1">The sequence shown here is derived from an EMBL/GenBank/DDBJ whole genome shotgun (WGS) entry which is preliminary data.</text>
</comment>
<dbReference type="Proteomes" id="UP000789405">
    <property type="component" value="Unassembled WGS sequence"/>
</dbReference>
<dbReference type="AlphaFoldDB" id="A0A9N9J0B5"/>
<accession>A0A9N9J0B5</accession>
<evidence type="ECO:0000313" key="2">
    <source>
        <dbReference type="Proteomes" id="UP000789405"/>
    </source>
</evidence>
<name>A0A9N9J0B5_9GLOM</name>
<evidence type="ECO:0000313" key="1">
    <source>
        <dbReference type="EMBL" id="CAG8756449.1"/>
    </source>
</evidence>
<feature type="non-terminal residue" evidence="1">
    <location>
        <position position="342"/>
    </location>
</feature>
<organism evidence="1 2">
    <name type="scientific">Dentiscutata erythropus</name>
    <dbReference type="NCBI Taxonomy" id="1348616"/>
    <lineage>
        <taxon>Eukaryota</taxon>
        <taxon>Fungi</taxon>
        <taxon>Fungi incertae sedis</taxon>
        <taxon>Mucoromycota</taxon>
        <taxon>Glomeromycotina</taxon>
        <taxon>Glomeromycetes</taxon>
        <taxon>Diversisporales</taxon>
        <taxon>Gigasporaceae</taxon>
        <taxon>Dentiscutata</taxon>
    </lineage>
</organism>
<gene>
    <name evidence="1" type="ORF">DERYTH_LOCUS17378</name>
</gene>
<keyword evidence="2" id="KW-1185">Reference proteome</keyword>